<evidence type="ECO:0000256" key="28">
    <source>
        <dbReference type="PIRSR" id="PIRSR621190-5"/>
    </source>
</evidence>
<keyword evidence="9 25" id="KW-0479">Metal-binding</keyword>
<keyword evidence="15" id="KW-0482">Metalloprotease</keyword>
<keyword evidence="14 27" id="KW-0106">Calcium</keyword>
<dbReference type="PANTHER" id="PTHR10201">
    <property type="entry name" value="MATRIX METALLOPROTEINASE"/>
    <property type="match status" value="1"/>
</dbReference>
<dbReference type="InterPro" id="IPR021158">
    <property type="entry name" value="Pept_M10A_Zn_BS"/>
</dbReference>
<dbReference type="EC" id="3.4.24.35" evidence="4"/>
<dbReference type="InterPro" id="IPR021190">
    <property type="entry name" value="Pept_M10A"/>
</dbReference>
<proteinExistence type="inferred from homology"/>
<dbReference type="InterPro" id="IPR013806">
    <property type="entry name" value="Kringle-like"/>
</dbReference>
<dbReference type="Pfam" id="PF00413">
    <property type="entry name" value="Peptidase_M10"/>
    <property type="match status" value="1"/>
</dbReference>
<feature type="binding site" evidence="27">
    <location>
        <position position="505"/>
    </location>
    <ligand>
        <name>Ca(2+)</name>
        <dbReference type="ChEBI" id="CHEBI:29108"/>
        <label>4</label>
    </ligand>
</feature>
<evidence type="ECO:0000256" key="6">
    <source>
        <dbReference type="ARBA" id="ARBA00022525"/>
    </source>
</evidence>
<dbReference type="PROSITE" id="PS51642">
    <property type="entry name" value="HEMOPEXIN_2"/>
    <property type="match status" value="3"/>
</dbReference>
<evidence type="ECO:0000256" key="8">
    <source>
        <dbReference type="ARBA" id="ARBA00022670"/>
    </source>
</evidence>
<dbReference type="InterPro" id="IPR000585">
    <property type="entry name" value="Hemopexin-like_dom"/>
</dbReference>
<evidence type="ECO:0000256" key="17">
    <source>
        <dbReference type="ARBA" id="ARBA00023145"/>
    </source>
</evidence>
<keyword evidence="10" id="KW-0732">Signal</keyword>
<comment type="catalytic activity">
    <reaction evidence="1">
        <text>Cleavage of gelatin types I and V and collagen types IV and V.</text>
        <dbReference type="EC" id="3.4.24.35"/>
    </reaction>
</comment>
<feature type="binding site" evidence="27">
    <location>
        <position position="553"/>
    </location>
    <ligand>
        <name>Ca(2+)</name>
        <dbReference type="ChEBI" id="CHEBI:29108"/>
        <label>5</label>
    </ligand>
</feature>
<feature type="binding site" evidence="27">
    <location>
        <position position="177"/>
    </location>
    <ligand>
        <name>Ca(2+)</name>
        <dbReference type="ChEBI" id="CHEBI:29108"/>
        <label>3</label>
    </ligand>
</feature>
<dbReference type="InterPro" id="IPR006026">
    <property type="entry name" value="Peptidase_Metallo"/>
</dbReference>
<feature type="disulfide bond" evidence="29">
    <location>
        <begin position="293"/>
        <end position="320"/>
    </location>
</feature>
<evidence type="ECO:0000256" key="11">
    <source>
        <dbReference type="ARBA" id="ARBA00022737"/>
    </source>
</evidence>
<dbReference type="InterPro" id="IPR000562">
    <property type="entry name" value="FN_type2_dom"/>
</dbReference>
<comment type="function">
    <text evidence="23">Matrix metalloproteinase that plays an essential role in local proteolysis of the extracellular matrix and in leukocyte migration. Could play a role in bone osteoclastic resorption. Cleaves KiSS1 at a Gly-|-Leu bond. Cleaves NINJ1 to generate the Secreted ninjurin-1 form. Cleaves type IV and type V collagen into large C-terminal three quarter fragments and shorter N-terminal one quarter fragments. Degrades fibronectin but not laminin or Pz-peptide.</text>
</comment>
<feature type="binding site" evidence="27">
    <location>
        <position position="173"/>
    </location>
    <ligand>
        <name>Ca(2+)</name>
        <dbReference type="ChEBI" id="CHEBI:29108"/>
        <label>3</label>
    </ligand>
</feature>
<feature type="binding site" evidence="27">
    <location>
        <position position="198"/>
    </location>
    <ligand>
        <name>Ca(2+)</name>
        <dbReference type="ChEBI" id="CHEBI:29108"/>
        <label>1</label>
    </ligand>
</feature>
<dbReference type="GO" id="GO:0030198">
    <property type="term" value="P:extracellular matrix organization"/>
    <property type="evidence" value="ECO:0007669"/>
    <property type="project" value="TreeGrafter"/>
</dbReference>
<evidence type="ECO:0000256" key="20">
    <source>
        <dbReference type="ARBA" id="ARBA00030375"/>
    </source>
</evidence>
<feature type="repeat" description="Hemopexin" evidence="30">
    <location>
        <begin position="501"/>
        <end position="546"/>
    </location>
</feature>
<evidence type="ECO:0000256" key="3">
    <source>
        <dbReference type="ARBA" id="ARBA00010370"/>
    </source>
</evidence>
<keyword evidence="12" id="KW-0378">Hydrolase</keyword>
<feature type="short sequence motif" description="Cysteine switch" evidence="28">
    <location>
        <begin position="98"/>
        <end position="105"/>
    </location>
</feature>
<feature type="binding site" evidence="27">
    <location>
        <position position="507"/>
    </location>
    <ligand>
        <name>Ca(2+)</name>
        <dbReference type="ChEBI" id="CHEBI:29108"/>
        <label>5</label>
    </ligand>
</feature>
<organism evidence="33 34">
    <name type="scientific">Buteo japonicus</name>
    <dbReference type="NCBI Taxonomy" id="224669"/>
    <lineage>
        <taxon>Eukaryota</taxon>
        <taxon>Metazoa</taxon>
        <taxon>Chordata</taxon>
        <taxon>Craniata</taxon>
        <taxon>Vertebrata</taxon>
        <taxon>Euteleostomi</taxon>
        <taxon>Archelosauria</taxon>
        <taxon>Archosauria</taxon>
        <taxon>Dinosauria</taxon>
        <taxon>Saurischia</taxon>
        <taxon>Theropoda</taxon>
        <taxon>Coelurosauria</taxon>
        <taxon>Aves</taxon>
        <taxon>Neognathae</taxon>
        <taxon>Neoaves</taxon>
        <taxon>Telluraves</taxon>
        <taxon>Accipitrimorphae</taxon>
        <taxon>Accipitriformes</taxon>
        <taxon>Accipitridae</taxon>
        <taxon>Accipitrinae</taxon>
        <taxon>Buteo</taxon>
    </lineage>
</organism>
<feature type="binding site" evidence="27">
    <location>
        <position position="172"/>
    </location>
    <ligand>
        <name>Ca(2+)</name>
        <dbReference type="ChEBI" id="CHEBI:29108"/>
        <label>3</label>
    </ligand>
</feature>
<dbReference type="SMART" id="SM00235">
    <property type="entry name" value="ZnMc"/>
    <property type="match status" value="1"/>
</dbReference>
<dbReference type="PROSITE" id="PS00023">
    <property type="entry name" value="FN2_1"/>
    <property type="match status" value="1"/>
</dbReference>
<keyword evidence="8" id="KW-0645">Protease</keyword>
<evidence type="ECO:0000256" key="22">
    <source>
        <dbReference type="ARBA" id="ARBA00033338"/>
    </source>
</evidence>
<evidence type="ECO:0000256" key="12">
    <source>
        <dbReference type="ARBA" id="ARBA00022801"/>
    </source>
</evidence>
<feature type="region of interest" description="Disordered" evidence="31">
    <location>
        <begin position="458"/>
        <end position="496"/>
    </location>
</feature>
<evidence type="ECO:0000256" key="10">
    <source>
        <dbReference type="ARBA" id="ARBA00022729"/>
    </source>
</evidence>
<feature type="binding site" evidence="27">
    <location>
        <position position="551"/>
    </location>
    <ligand>
        <name>Ca(2+)</name>
        <dbReference type="ChEBI" id="CHEBI:29108"/>
        <label>4</label>
    </ligand>
</feature>
<keyword evidence="18 29" id="KW-1015">Disulfide bond</keyword>
<keyword evidence="13 25" id="KW-0862">Zinc</keyword>
<dbReference type="SUPFAM" id="SSF47090">
    <property type="entry name" value="PGBD-like"/>
    <property type="match status" value="1"/>
</dbReference>
<evidence type="ECO:0000256" key="14">
    <source>
        <dbReference type="ARBA" id="ARBA00022837"/>
    </source>
</evidence>
<feature type="domain" description="Fibronectin type-II" evidence="32">
    <location>
        <begin position="332"/>
        <end position="380"/>
    </location>
</feature>
<keyword evidence="19" id="KW-0325">Glycoprotein</keyword>
<dbReference type="Gene3D" id="3.40.390.10">
    <property type="entry name" value="Collagenase (Catalytic Domain)"/>
    <property type="match status" value="1"/>
</dbReference>
<feature type="domain" description="Fibronectin type-II" evidence="32">
    <location>
        <begin position="274"/>
        <end position="322"/>
    </location>
</feature>
<dbReference type="CDD" id="cd00094">
    <property type="entry name" value="HX"/>
    <property type="match status" value="1"/>
</dbReference>
<comment type="subcellular location">
    <subcellularLocation>
        <location evidence="2">Secreted</location>
        <location evidence="2">Extracellular space</location>
        <location evidence="2">Extracellular matrix</location>
    </subcellularLocation>
</comment>
<dbReference type="InterPro" id="IPR001818">
    <property type="entry name" value="Pept_M10_metallopeptidase"/>
</dbReference>
<dbReference type="SUPFAM" id="SSF55486">
    <property type="entry name" value="Metalloproteases ('zincins'), catalytic domain"/>
    <property type="match status" value="1"/>
</dbReference>
<feature type="binding site" evidence="27">
    <location>
        <position position="196"/>
    </location>
    <ligand>
        <name>Ca(2+)</name>
        <dbReference type="ChEBI" id="CHEBI:29108"/>
        <label>1</label>
    </ligand>
</feature>
<evidence type="ECO:0000256" key="29">
    <source>
        <dbReference type="PROSITE-ProRule" id="PRU00479"/>
    </source>
</evidence>
<dbReference type="SMART" id="SM00059">
    <property type="entry name" value="FN2"/>
    <property type="match status" value="3"/>
</dbReference>
<evidence type="ECO:0000256" key="21">
    <source>
        <dbReference type="ARBA" id="ARBA00032382"/>
    </source>
</evidence>
<accession>A0A8C0HG30</accession>
<dbReference type="CDD" id="cd00062">
    <property type="entry name" value="FN2"/>
    <property type="match status" value="3"/>
</dbReference>
<feature type="binding site" evidence="27">
    <location>
        <position position="155"/>
    </location>
    <ligand>
        <name>Ca(2+)</name>
        <dbReference type="ChEBI" id="CHEBI:29108"/>
        <label>2</label>
    </ligand>
</feature>
<dbReference type="InterPro" id="IPR024079">
    <property type="entry name" value="MetalloPept_cat_dom_sf"/>
</dbReference>
<evidence type="ECO:0000256" key="2">
    <source>
        <dbReference type="ARBA" id="ARBA00004498"/>
    </source>
</evidence>
<keyword evidence="34" id="KW-1185">Reference proteome</keyword>
<dbReference type="GO" id="GO:0004222">
    <property type="term" value="F:metalloendopeptidase activity"/>
    <property type="evidence" value="ECO:0007669"/>
    <property type="project" value="UniProtKB-EC"/>
</dbReference>
<evidence type="ECO:0000256" key="24">
    <source>
        <dbReference type="ARBA" id="ARBA00062173"/>
    </source>
</evidence>
<dbReference type="InterPro" id="IPR002477">
    <property type="entry name" value="Peptidoglycan-bd-like"/>
</dbReference>
<evidence type="ECO:0000256" key="19">
    <source>
        <dbReference type="ARBA" id="ARBA00023180"/>
    </source>
</evidence>
<evidence type="ECO:0000256" key="1">
    <source>
        <dbReference type="ARBA" id="ARBA00001425"/>
    </source>
</evidence>
<dbReference type="InterPro" id="IPR036365">
    <property type="entry name" value="PGBD-like_sf"/>
</dbReference>
<comment type="subunit">
    <text evidence="24">Exists as monomer or homodimer; disulfide-linked. Also exists as heterodimer with LCN2. Macrophages and transformed cell lines produce only the monomeric form. Interacts with ECM1.</text>
</comment>
<dbReference type="InterPro" id="IPR036943">
    <property type="entry name" value="FN_type2_sf"/>
</dbReference>
<dbReference type="GO" id="GO:0008270">
    <property type="term" value="F:zinc ion binding"/>
    <property type="evidence" value="ECO:0007669"/>
    <property type="project" value="InterPro"/>
</dbReference>
<reference evidence="33" key="1">
    <citation type="submission" date="2025-08" db="UniProtKB">
        <authorList>
            <consortium name="Ensembl"/>
        </authorList>
    </citation>
    <scope>IDENTIFICATION</scope>
</reference>
<evidence type="ECO:0000256" key="25">
    <source>
        <dbReference type="PIRSR" id="PIRSR001191-2"/>
    </source>
</evidence>
<name>A0A8C0HG30_9AVES</name>
<feature type="binding site" description="in inhibited form" evidence="27">
    <location>
        <position position="100"/>
    </location>
    <ligand>
        <name>Zn(2+)</name>
        <dbReference type="ChEBI" id="CHEBI:29105"/>
        <label>2</label>
        <note>catalytic</note>
    </ligand>
</feature>
<feature type="binding site" evidence="27">
    <location>
        <position position="193"/>
    </location>
    <ligand>
        <name>Zn(2+)</name>
        <dbReference type="ChEBI" id="CHEBI:29105"/>
        <label>1</label>
    </ligand>
</feature>
<evidence type="ECO:0000256" key="9">
    <source>
        <dbReference type="ARBA" id="ARBA00022723"/>
    </source>
</evidence>
<feature type="binding site" evidence="25">
    <location>
        <position position="213"/>
    </location>
    <ligand>
        <name>Zn(2+)</name>
        <dbReference type="ChEBI" id="CHEBI:29105"/>
        <label>2</label>
        <note>catalytic</note>
    </ligand>
</feature>
<dbReference type="PRINTS" id="PR00013">
    <property type="entry name" value="FNTYPEII"/>
</dbReference>
<dbReference type="FunFam" id="2.10.10.10:FF:000001">
    <property type="entry name" value="Fibronectin 1a isoform 1"/>
    <property type="match status" value="3"/>
</dbReference>
<evidence type="ECO:0000256" key="26">
    <source>
        <dbReference type="PIRSR" id="PIRSR621190-1"/>
    </source>
</evidence>
<evidence type="ECO:0000256" key="5">
    <source>
        <dbReference type="ARBA" id="ARBA00013698"/>
    </source>
</evidence>
<feature type="binding site" evidence="27">
    <location>
        <position position="195"/>
    </location>
    <ligand>
        <name>Ca(2+)</name>
        <dbReference type="ChEBI" id="CHEBI:29108"/>
        <label>3</label>
    </ligand>
</feature>
<feature type="repeat" description="Hemopexin" evidence="30">
    <location>
        <begin position="593"/>
        <end position="640"/>
    </location>
</feature>
<evidence type="ECO:0000313" key="33">
    <source>
        <dbReference type="Ensembl" id="ENSBJAP00000005874.1"/>
    </source>
</evidence>
<feature type="active site" evidence="26">
    <location>
        <position position="228"/>
    </location>
</feature>
<feature type="disulfide bond" evidence="29">
    <location>
        <begin position="279"/>
        <end position="305"/>
    </location>
</feature>
<sequence>ISPWPAELSISRCGTQLQGTGGVRWPGLPEPHPASLTPPAAFPPQSYLLRFGYTTEVEARTGSKHVSLTKALRKMQKQLGLEETGELDAGTLEAMRAPRCGVPDVGTFLTFEGDLKWDHMDLTYRQGQAAFKRAFKVWSDVTPLTFTQIYSGEADIMIMFGSGEHGDGYPFDGKDGLLAHAFPPGRGIQGDAHFDDDELWTLGTGIAVVKTRHGNANGANCHFPFVFEGRSYSRCITEGRTDGLPWCATTASYDRDKKYGFCPSELLFTNGGNSDGSPCVFPFIFEGTSYDACTTDGRSDGYRWCATTTNFDQDKKYGFCPNRGATVIGGNSQGDPCVFPFTFLGQSYSACTSQGRQDGKLWCATTSNYDTDKKWGFCPDRGTGPPARTSGPTLCRHTGTLPAGVAVPRWCVPSHWALRLVLSPRLQHLPGGSMLWPSMAGILSCWAGPQPHSLPCTCSGRGSGPKPTAPAPVPTKEPEPMPTEAGSTSTTEEEDRDACMEKNFDAITEINGELHFFKDGKYWTLSSFWKSGIQGAFSITDTWPGLPAVIDAAFQDVLTKRVFFFAGRQFWVFSGKSMLGPRGIEKLGIGKEAGRISGALQRGRGKVLLFSGESYWRLDVKVQRVDKGYPRATDDVFTGVPLDARNVFLYQVDKGYPRATDDVFT</sequence>
<dbReference type="PANTHER" id="PTHR10201:SF30">
    <property type="entry name" value="MATRIX METALLOPROTEINASE-9"/>
    <property type="match status" value="1"/>
</dbReference>
<dbReference type="PROSITE" id="PS51092">
    <property type="entry name" value="FN2_2"/>
    <property type="match status" value="3"/>
</dbReference>
<keyword evidence="7" id="KW-0272">Extracellular matrix</keyword>
<evidence type="ECO:0000259" key="32">
    <source>
        <dbReference type="PROSITE" id="PS51092"/>
    </source>
</evidence>
<dbReference type="Pfam" id="PF01471">
    <property type="entry name" value="PG_binding_1"/>
    <property type="match status" value="1"/>
</dbReference>
<dbReference type="Pfam" id="PF00040">
    <property type="entry name" value="fn2"/>
    <property type="match status" value="3"/>
</dbReference>
<dbReference type="GO" id="GO:0005615">
    <property type="term" value="C:extracellular space"/>
    <property type="evidence" value="ECO:0007669"/>
    <property type="project" value="TreeGrafter"/>
</dbReference>
<dbReference type="SMART" id="SM00120">
    <property type="entry name" value="HX"/>
    <property type="match status" value="3"/>
</dbReference>
<feature type="binding site" evidence="27">
    <location>
        <position position="191"/>
    </location>
    <ligand>
        <name>Ca(2+)</name>
        <dbReference type="ChEBI" id="CHEBI:29108"/>
        <label>2</label>
    </ligand>
</feature>
<dbReference type="AlphaFoldDB" id="A0A8C0HG30"/>
<comment type="cofactor">
    <cofactor evidence="27">
        <name>Zn(2+)</name>
        <dbReference type="ChEBI" id="CHEBI:29105"/>
    </cofactor>
    <text evidence="27">Binds 2 Zn(2+) ions per subunit.</text>
</comment>
<dbReference type="InterPro" id="IPR018487">
    <property type="entry name" value="Hemopexin-like_repeat"/>
</dbReference>
<evidence type="ECO:0000256" key="16">
    <source>
        <dbReference type="ARBA" id="ARBA00023105"/>
    </source>
</evidence>
<feature type="repeat" description="Hemopexin" evidence="30">
    <location>
        <begin position="547"/>
        <end position="591"/>
    </location>
</feature>
<feature type="binding site" evidence="27">
    <location>
        <position position="198"/>
    </location>
    <ligand>
        <name>Ca(2+)</name>
        <dbReference type="ChEBI" id="CHEBI:29108"/>
        <label>3</label>
    </ligand>
</feature>
<feature type="binding site" evidence="27">
    <location>
        <position position="599"/>
    </location>
    <ligand>
        <name>Ca(2+)</name>
        <dbReference type="ChEBI" id="CHEBI:29108"/>
        <label>5</label>
    </ligand>
</feature>
<dbReference type="Gene3D" id="2.110.10.10">
    <property type="entry name" value="Hemopexin-like domain"/>
    <property type="match status" value="1"/>
</dbReference>
<dbReference type="PROSITE" id="PS00546">
    <property type="entry name" value="CYSTEINE_SWITCH"/>
    <property type="match status" value="1"/>
</dbReference>
<keyword evidence="17" id="KW-0865">Zymogen</keyword>
<dbReference type="Proteomes" id="UP000694555">
    <property type="component" value="Unplaced"/>
</dbReference>
<dbReference type="GO" id="GO:0030574">
    <property type="term" value="P:collagen catabolic process"/>
    <property type="evidence" value="ECO:0007669"/>
    <property type="project" value="UniProtKB-KW"/>
</dbReference>
<dbReference type="PIRSF" id="PIRSF001191">
    <property type="entry name" value="Peptidase_M10A_matrix"/>
    <property type="match status" value="1"/>
</dbReference>
<evidence type="ECO:0000256" key="15">
    <source>
        <dbReference type="ARBA" id="ARBA00023049"/>
    </source>
</evidence>
<evidence type="ECO:0000256" key="13">
    <source>
        <dbReference type="ARBA" id="ARBA00022833"/>
    </source>
</evidence>
<dbReference type="GO" id="GO:0006508">
    <property type="term" value="P:proteolysis"/>
    <property type="evidence" value="ECO:0007669"/>
    <property type="project" value="UniProtKB-KW"/>
</dbReference>
<protein>
    <recommendedName>
        <fullName evidence="5">Matrix metalloproteinase-9</fullName>
        <ecNumber evidence="4">3.4.24.35</ecNumber>
    </recommendedName>
    <alternativeName>
        <fullName evidence="20">92 kDa gelatinase</fullName>
    </alternativeName>
    <alternativeName>
        <fullName evidence="21">92 kDa type IV collagenase</fullName>
    </alternativeName>
    <alternativeName>
        <fullName evidence="22">Gelatinase B</fullName>
    </alternativeName>
</protein>
<evidence type="ECO:0000256" key="27">
    <source>
        <dbReference type="PIRSR" id="PIRSR621190-2"/>
    </source>
</evidence>
<evidence type="ECO:0000256" key="4">
    <source>
        <dbReference type="ARBA" id="ARBA00012395"/>
    </source>
</evidence>
<feature type="binding site" evidence="27">
    <location>
        <position position="165"/>
    </location>
    <ligand>
        <name>Zn(2+)</name>
        <dbReference type="ChEBI" id="CHEBI:29105"/>
        <label>1</label>
    </ligand>
</feature>
<dbReference type="Ensembl" id="ENSBJAT00000006048.1">
    <property type="protein sequence ID" value="ENSBJAP00000005874.1"/>
    <property type="gene ID" value="ENSBJAG00000004222.1"/>
</dbReference>
<feature type="disulfide bond" evidence="29">
    <location>
        <begin position="337"/>
        <end position="363"/>
    </location>
</feature>
<keyword evidence="16" id="KW-0177">Collagen degradation</keyword>
<feature type="binding site" evidence="27">
    <location>
        <position position="597"/>
    </location>
    <ligand>
        <name>Ca(2+)</name>
        <dbReference type="ChEBI" id="CHEBI:29108"/>
        <label>4</label>
    </ligand>
</feature>
<dbReference type="GO" id="GO:0031012">
    <property type="term" value="C:extracellular matrix"/>
    <property type="evidence" value="ECO:0007669"/>
    <property type="project" value="InterPro"/>
</dbReference>
<dbReference type="SUPFAM" id="SSF50923">
    <property type="entry name" value="Hemopexin-like domain"/>
    <property type="match status" value="1"/>
</dbReference>
<dbReference type="SUPFAM" id="SSF57440">
    <property type="entry name" value="Kringle-like"/>
    <property type="match status" value="3"/>
</dbReference>
<feature type="disulfide bond" evidence="29">
    <location>
        <begin position="221"/>
        <end position="247"/>
    </location>
</feature>
<evidence type="ECO:0000256" key="31">
    <source>
        <dbReference type="SAM" id="MobiDB-lite"/>
    </source>
</evidence>
<feature type="disulfide bond" evidence="29">
    <location>
        <begin position="351"/>
        <end position="378"/>
    </location>
</feature>
<evidence type="ECO:0000256" key="30">
    <source>
        <dbReference type="PROSITE-ProRule" id="PRU01011"/>
    </source>
</evidence>
<feature type="disulfide bond" evidence="29">
    <location>
        <begin position="235"/>
        <end position="262"/>
    </location>
</feature>
<dbReference type="InterPro" id="IPR036375">
    <property type="entry name" value="Hemopexin-like_dom_sf"/>
</dbReference>
<feature type="binding site" evidence="27">
    <location>
        <position position="167"/>
    </location>
    <ligand>
        <name>Zn(2+)</name>
        <dbReference type="ChEBI" id="CHEBI:29105"/>
        <label>1</label>
    </ligand>
</feature>
<comment type="cofactor">
    <cofactor evidence="27">
        <name>Ca(2+)</name>
        <dbReference type="ChEBI" id="CHEBI:29108"/>
    </cofactor>
    <text evidence="27">Can bind about 5 Ca(2+) ions per subunit.</text>
</comment>
<evidence type="ECO:0000256" key="18">
    <source>
        <dbReference type="ARBA" id="ARBA00023157"/>
    </source>
</evidence>
<feature type="domain" description="Fibronectin type-II" evidence="32">
    <location>
        <begin position="216"/>
        <end position="264"/>
    </location>
</feature>
<keyword evidence="11" id="KW-0677">Repeat</keyword>
<evidence type="ECO:0000256" key="7">
    <source>
        <dbReference type="ARBA" id="ARBA00022530"/>
    </source>
</evidence>
<dbReference type="Gene3D" id="2.10.10.10">
    <property type="entry name" value="Fibronectin, type II, collagen-binding"/>
    <property type="match status" value="3"/>
</dbReference>
<feature type="binding site" evidence="27">
    <location>
        <position position="180"/>
    </location>
    <ligand>
        <name>Zn(2+)</name>
        <dbReference type="ChEBI" id="CHEBI:29105"/>
        <label>1</label>
    </ligand>
</feature>
<comment type="similarity">
    <text evidence="3">Belongs to the peptidase M10A family.</text>
</comment>
<evidence type="ECO:0000313" key="34">
    <source>
        <dbReference type="Proteomes" id="UP000694555"/>
    </source>
</evidence>
<keyword evidence="6" id="KW-0964">Secreted</keyword>
<reference evidence="33" key="2">
    <citation type="submission" date="2025-09" db="UniProtKB">
        <authorList>
            <consortium name="Ensembl"/>
        </authorList>
    </citation>
    <scope>IDENTIFICATION</scope>
</reference>
<evidence type="ECO:0000256" key="23">
    <source>
        <dbReference type="ARBA" id="ARBA00045780"/>
    </source>
</evidence>
<dbReference type="Pfam" id="PF00045">
    <property type="entry name" value="Hemopexin"/>
    <property type="match status" value="3"/>
</dbReference>